<keyword evidence="4 6" id="KW-0472">Membrane</keyword>
<evidence type="ECO:0000313" key="9">
    <source>
        <dbReference type="Proteomes" id="UP000541136"/>
    </source>
</evidence>
<dbReference type="Gene3D" id="3.30.750.24">
    <property type="entry name" value="STAS domain"/>
    <property type="match status" value="1"/>
</dbReference>
<feature type="region of interest" description="Disordered" evidence="5">
    <location>
        <begin position="549"/>
        <end position="589"/>
    </location>
</feature>
<gene>
    <name evidence="8" type="ORF">HNR28_000456</name>
</gene>
<evidence type="ECO:0000256" key="3">
    <source>
        <dbReference type="ARBA" id="ARBA00022989"/>
    </source>
</evidence>
<feature type="transmembrane region" description="Helical" evidence="6">
    <location>
        <begin position="353"/>
        <end position="369"/>
    </location>
</feature>
<evidence type="ECO:0000256" key="5">
    <source>
        <dbReference type="SAM" id="MobiDB-lite"/>
    </source>
</evidence>
<feature type="transmembrane region" description="Helical" evidence="6">
    <location>
        <begin position="60"/>
        <end position="80"/>
    </location>
</feature>
<evidence type="ECO:0000256" key="1">
    <source>
        <dbReference type="ARBA" id="ARBA00004141"/>
    </source>
</evidence>
<dbReference type="InterPro" id="IPR002645">
    <property type="entry name" value="STAS_dom"/>
</dbReference>
<sequence length="589" mass="60739">MRIIGRDIMLFAAREALKAGLWSPRHWAGNIAAGVIVGVVALPLAMAFAIASGVKPEQGLYTAIVAGVVVSLFGGSRVQIAGPTGAFIVILSGIVAEHGVAGLQLATLMAGLMLCAFGLARLGGVIRYIPLPVILGFTAGIGIIIWVGQWQAFFGLPAVPGHFFHEKLWFLLRNLPRLDPVTTAFGFGSLALVLLPRRVRILQRVPGPLLALVAATVLQGVAQFPHLATIGSTFGDLPRGLPLPHWPGGGLDRIVPLIGPAFTIALLGAIESLLSAVVADGMAGTRHDSNAELFGQGLANVLSPLFGGIAATGAIARTATSIRSGGTAPLAGVVHAVVLALVLLAFAPLARNIPLATLAAILFVVAWNMSEAHRVVRLVRHAPRADAVILCLTLLLTVFADLVVAVNIGIVLSVLHFLRRMASSVDVAPVTLPDAVSAPAAGPRVRALRVRGPLFFAAVESLRAAFRGEHAAVLILCLEQAPFADATALQALDDEIAAAHGRGVRVILCGADPRIRAKLHRMGTLSRLGAGDFQPDLAAALSAAQAGTPGGAEAAAESAQDGAGRRGADGAGARLRRPFAGARPGAGRE</sequence>
<evidence type="ECO:0000313" key="8">
    <source>
        <dbReference type="EMBL" id="MBB6082436.1"/>
    </source>
</evidence>
<feature type="compositionally biased region" description="Low complexity" evidence="5">
    <location>
        <begin position="549"/>
        <end position="562"/>
    </location>
</feature>
<feature type="transmembrane region" description="Helical" evidence="6">
    <location>
        <begin position="254"/>
        <end position="278"/>
    </location>
</feature>
<keyword evidence="2 6" id="KW-0812">Transmembrane</keyword>
<comment type="subcellular location">
    <subcellularLocation>
        <location evidence="1">Membrane</location>
        <topology evidence="1">Multi-pass membrane protein</topology>
    </subcellularLocation>
</comment>
<dbReference type="AlphaFoldDB" id="A0A7W9TL54"/>
<feature type="transmembrane region" description="Helical" evidence="6">
    <location>
        <begin position="389"/>
        <end position="418"/>
    </location>
</feature>
<protein>
    <submittedName>
        <fullName evidence="8">SulP family sulfate permease</fullName>
    </submittedName>
</protein>
<evidence type="ECO:0000256" key="6">
    <source>
        <dbReference type="SAM" id="Phobius"/>
    </source>
</evidence>
<feature type="transmembrane region" description="Helical" evidence="6">
    <location>
        <begin position="27"/>
        <end position="48"/>
    </location>
</feature>
<comment type="caution">
    <text evidence="8">The sequence shown here is derived from an EMBL/GenBank/DDBJ whole genome shotgun (WGS) entry which is preliminary data.</text>
</comment>
<dbReference type="GO" id="GO:0055085">
    <property type="term" value="P:transmembrane transport"/>
    <property type="evidence" value="ECO:0007669"/>
    <property type="project" value="InterPro"/>
</dbReference>
<dbReference type="RefSeq" id="WP_151024442.1">
    <property type="nucleotide sequence ID" value="NZ_JACHIB010000002.1"/>
</dbReference>
<reference evidence="8 9" key="1">
    <citation type="submission" date="2020-08" db="EMBL/GenBank/DDBJ databases">
        <title>Genomic Encyclopedia of Type Strains, Phase IV (KMG-IV): sequencing the most valuable type-strain genomes for metagenomic binning, comparative biology and taxonomic classification.</title>
        <authorList>
            <person name="Goeker M."/>
        </authorList>
    </citation>
    <scope>NUCLEOTIDE SEQUENCE [LARGE SCALE GENOMIC DNA]</scope>
    <source>
        <strain evidence="8 9">DSM 12141</strain>
    </source>
</reference>
<name>A0A7W9TL54_CASDE</name>
<dbReference type="InterPro" id="IPR036513">
    <property type="entry name" value="STAS_dom_sf"/>
</dbReference>
<feature type="domain" description="STAS" evidence="7">
    <location>
        <begin position="443"/>
        <end position="544"/>
    </location>
</feature>
<accession>A0A7W9TL54</accession>
<proteinExistence type="predicted"/>
<dbReference type="PROSITE" id="PS50801">
    <property type="entry name" value="STAS"/>
    <property type="match status" value="1"/>
</dbReference>
<dbReference type="InterPro" id="IPR011547">
    <property type="entry name" value="SLC26A/SulP_dom"/>
</dbReference>
<dbReference type="EMBL" id="JACHIB010000002">
    <property type="protein sequence ID" value="MBB6082436.1"/>
    <property type="molecule type" value="Genomic_DNA"/>
</dbReference>
<feature type="transmembrane region" description="Helical" evidence="6">
    <location>
        <begin position="86"/>
        <end position="116"/>
    </location>
</feature>
<evidence type="ECO:0000256" key="2">
    <source>
        <dbReference type="ARBA" id="ARBA00022692"/>
    </source>
</evidence>
<organism evidence="8 9">
    <name type="scientific">Castellaniella defragrans</name>
    <name type="common">Alcaligenes defragrans</name>
    <dbReference type="NCBI Taxonomy" id="75697"/>
    <lineage>
        <taxon>Bacteria</taxon>
        <taxon>Pseudomonadati</taxon>
        <taxon>Pseudomonadota</taxon>
        <taxon>Betaproteobacteria</taxon>
        <taxon>Burkholderiales</taxon>
        <taxon>Alcaligenaceae</taxon>
        <taxon>Castellaniella</taxon>
    </lineage>
</organism>
<dbReference type="Pfam" id="PF01740">
    <property type="entry name" value="STAS"/>
    <property type="match status" value="1"/>
</dbReference>
<dbReference type="GO" id="GO:0016020">
    <property type="term" value="C:membrane"/>
    <property type="evidence" value="ECO:0007669"/>
    <property type="project" value="UniProtKB-SubCell"/>
</dbReference>
<feature type="transmembrane region" description="Helical" evidence="6">
    <location>
        <begin position="298"/>
        <end position="316"/>
    </location>
</feature>
<dbReference type="Proteomes" id="UP000541136">
    <property type="component" value="Unassembled WGS sequence"/>
</dbReference>
<feature type="transmembrane region" description="Helical" evidence="6">
    <location>
        <begin position="328"/>
        <end position="347"/>
    </location>
</feature>
<keyword evidence="3 6" id="KW-1133">Transmembrane helix</keyword>
<feature type="transmembrane region" description="Helical" evidence="6">
    <location>
        <begin position="178"/>
        <end position="195"/>
    </location>
</feature>
<evidence type="ECO:0000259" key="7">
    <source>
        <dbReference type="PROSITE" id="PS50801"/>
    </source>
</evidence>
<dbReference type="SUPFAM" id="SSF52091">
    <property type="entry name" value="SpoIIaa-like"/>
    <property type="match status" value="1"/>
</dbReference>
<feature type="transmembrane region" description="Helical" evidence="6">
    <location>
        <begin position="128"/>
        <end position="147"/>
    </location>
</feature>
<dbReference type="InterPro" id="IPR001902">
    <property type="entry name" value="SLC26A/SulP_fam"/>
</dbReference>
<dbReference type="Pfam" id="PF00916">
    <property type="entry name" value="Sulfate_transp"/>
    <property type="match status" value="1"/>
</dbReference>
<dbReference type="CDD" id="cd07042">
    <property type="entry name" value="STAS_SulP_like_sulfate_transporter"/>
    <property type="match status" value="1"/>
</dbReference>
<dbReference type="PANTHER" id="PTHR11814">
    <property type="entry name" value="SULFATE TRANSPORTER"/>
    <property type="match status" value="1"/>
</dbReference>
<evidence type="ECO:0000256" key="4">
    <source>
        <dbReference type="ARBA" id="ARBA00023136"/>
    </source>
</evidence>